<reference evidence="1 2" key="1">
    <citation type="submission" date="2016-03" db="EMBL/GenBank/DDBJ databases">
        <title>Comparative genomics of the ectomycorrhizal sister species Rhizopogon vinicolor and Rhizopogon vesiculosus (Basidiomycota: Boletales) reveals a divergence of the mating type B locus.</title>
        <authorList>
            <person name="Mujic A.B."/>
            <person name="Kuo A."/>
            <person name="Tritt A."/>
            <person name="Lipzen A."/>
            <person name="Chen C."/>
            <person name="Johnson J."/>
            <person name="Sharma A."/>
            <person name="Barry K."/>
            <person name="Grigoriev I.V."/>
            <person name="Spatafora J.W."/>
        </authorList>
    </citation>
    <scope>NUCLEOTIDE SEQUENCE [LARGE SCALE GENOMIC DNA]</scope>
    <source>
        <strain evidence="1 2">AM-OR11-056</strain>
    </source>
</reference>
<name>A0A1J8QBL7_9AGAM</name>
<proteinExistence type="predicted"/>
<protein>
    <submittedName>
        <fullName evidence="1">Uncharacterized protein</fullName>
    </submittedName>
</protein>
<comment type="caution">
    <text evidence="1">The sequence shown here is derived from an EMBL/GenBank/DDBJ whole genome shotgun (WGS) entry which is preliminary data.</text>
</comment>
<dbReference type="EMBL" id="LVVM01006010">
    <property type="protein sequence ID" value="OJA09156.1"/>
    <property type="molecule type" value="Genomic_DNA"/>
</dbReference>
<sequence length="47" mass="5565">MVFWQLEESWTISWVSLRARREEYSCSSKIIERGVDAFVLLPLCCLN</sequence>
<dbReference type="Proteomes" id="UP000183567">
    <property type="component" value="Unassembled WGS sequence"/>
</dbReference>
<evidence type="ECO:0000313" key="1">
    <source>
        <dbReference type="EMBL" id="OJA09156.1"/>
    </source>
</evidence>
<dbReference type="AlphaFoldDB" id="A0A1J8QBL7"/>
<evidence type="ECO:0000313" key="2">
    <source>
        <dbReference type="Proteomes" id="UP000183567"/>
    </source>
</evidence>
<organism evidence="1 2">
    <name type="scientific">Rhizopogon vesiculosus</name>
    <dbReference type="NCBI Taxonomy" id="180088"/>
    <lineage>
        <taxon>Eukaryota</taxon>
        <taxon>Fungi</taxon>
        <taxon>Dikarya</taxon>
        <taxon>Basidiomycota</taxon>
        <taxon>Agaricomycotina</taxon>
        <taxon>Agaricomycetes</taxon>
        <taxon>Agaricomycetidae</taxon>
        <taxon>Boletales</taxon>
        <taxon>Suillineae</taxon>
        <taxon>Rhizopogonaceae</taxon>
        <taxon>Rhizopogon</taxon>
    </lineage>
</organism>
<gene>
    <name evidence="1" type="ORF">AZE42_10310</name>
</gene>
<accession>A0A1J8QBL7</accession>
<keyword evidence="2" id="KW-1185">Reference proteome</keyword>